<dbReference type="AlphaFoldDB" id="A0A6N2JX81"/>
<sequence length="76" mass="8889">MKKEKYAAITCQIHSPSSNAFVFQDHNHDEDGDCSYFHAQDTDIRWMKQNERTTECTHNGKTKLEQPDITTRQSRS</sequence>
<reference evidence="2" key="1">
    <citation type="submission" date="2019-03" db="EMBL/GenBank/DDBJ databases">
        <authorList>
            <person name="Mank J."/>
            <person name="Almeida P."/>
        </authorList>
    </citation>
    <scope>NUCLEOTIDE SEQUENCE</scope>
    <source>
        <strain evidence="2">78183</strain>
    </source>
</reference>
<accession>A0A6N2JX81</accession>
<proteinExistence type="predicted"/>
<protein>
    <submittedName>
        <fullName evidence="2">Uncharacterized protein</fullName>
    </submittedName>
</protein>
<dbReference type="EMBL" id="CAADRP010000001">
    <property type="protein sequence ID" value="VFU20277.1"/>
    <property type="molecule type" value="Genomic_DNA"/>
</dbReference>
<name>A0A6N2JX81_SALVM</name>
<evidence type="ECO:0000313" key="2">
    <source>
        <dbReference type="EMBL" id="VFU20277.1"/>
    </source>
</evidence>
<evidence type="ECO:0000256" key="1">
    <source>
        <dbReference type="SAM" id="MobiDB-lite"/>
    </source>
</evidence>
<feature type="region of interest" description="Disordered" evidence="1">
    <location>
        <begin position="52"/>
        <end position="76"/>
    </location>
</feature>
<gene>
    <name evidence="2" type="ORF">SVIM_LOCUS4348</name>
</gene>
<organism evidence="2">
    <name type="scientific">Salix viminalis</name>
    <name type="common">Common osier</name>
    <name type="synonym">Basket willow</name>
    <dbReference type="NCBI Taxonomy" id="40686"/>
    <lineage>
        <taxon>Eukaryota</taxon>
        <taxon>Viridiplantae</taxon>
        <taxon>Streptophyta</taxon>
        <taxon>Embryophyta</taxon>
        <taxon>Tracheophyta</taxon>
        <taxon>Spermatophyta</taxon>
        <taxon>Magnoliopsida</taxon>
        <taxon>eudicotyledons</taxon>
        <taxon>Gunneridae</taxon>
        <taxon>Pentapetalae</taxon>
        <taxon>rosids</taxon>
        <taxon>fabids</taxon>
        <taxon>Malpighiales</taxon>
        <taxon>Salicaceae</taxon>
        <taxon>Saliceae</taxon>
        <taxon>Salix</taxon>
    </lineage>
</organism>